<dbReference type="PROSITE" id="PS50023">
    <property type="entry name" value="LIM_DOMAIN_2"/>
    <property type="match status" value="3"/>
</dbReference>
<dbReference type="CDD" id="cd08368">
    <property type="entry name" value="LIM"/>
    <property type="match status" value="1"/>
</dbReference>
<reference evidence="8 9" key="1">
    <citation type="submission" date="2013-05" db="EMBL/GenBank/DDBJ databases">
        <title>Draft genome of the parasitic nematode Anyclostoma ceylanicum.</title>
        <authorList>
            <person name="Mitreva M."/>
        </authorList>
    </citation>
    <scope>NUCLEOTIDE SEQUENCE [LARGE SCALE GENOMIC DNA]</scope>
</reference>
<evidence type="ECO:0000313" key="9">
    <source>
        <dbReference type="Proteomes" id="UP000054495"/>
    </source>
</evidence>
<evidence type="ECO:0000259" key="7">
    <source>
        <dbReference type="PROSITE" id="PS50023"/>
    </source>
</evidence>
<dbReference type="EMBL" id="KE124796">
    <property type="protein sequence ID" value="EPB79338.1"/>
    <property type="molecule type" value="Genomic_DNA"/>
</dbReference>
<feature type="domain" description="LIM zinc-binding" evidence="7">
    <location>
        <begin position="347"/>
        <end position="408"/>
    </location>
</feature>
<gene>
    <name evidence="8" type="ORF">ANCCEY_01631</name>
</gene>
<dbReference type="PANTHER" id="PTHR24207">
    <property type="entry name" value="ZYX102 PROTEIN"/>
    <property type="match status" value="1"/>
</dbReference>
<feature type="compositionally biased region" description="Polar residues" evidence="6">
    <location>
        <begin position="1"/>
        <end position="10"/>
    </location>
</feature>
<dbReference type="FunFam" id="2.10.110.10:FF:000057">
    <property type="entry name" value="Zyxin"/>
    <property type="match status" value="1"/>
</dbReference>
<dbReference type="InterPro" id="IPR001781">
    <property type="entry name" value="Znf_LIM"/>
</dbReference>
<accession>A0A0D6M784</accession>
<feature type="compositionally biased region" description="Polar residues" evidence="6">
    <location>
        <begin position="211"/>
        <end position="224"/>
    </location>
</feature>
<feature type="compositionally biased region" description="Basic and acidic residues" evidence="6">
    <location>
        <begin position="235"/>
        <end position="246"/>
    </location>
</feature>
<keyword evidence="2" id="KW-0677">Repeat</keyword>
<evidence type="ECO:0000256" key="4">
    <source>
        <dbReference type="ARBA" id="ARBA00023038"/>
    </source>
</evidence>
<keyword evidence="3 5" id="KW-0862">Zinc</keyword>
<dbReference type="AlphaFoldDB" id="A0A0D6M784"/>
<evidence type="ECO:0000313" key="8">
    <source>
        <dbReference type="EMBL" id="EPB79338.1"/>
    </source>
</evidence>
<feature type="compositionally biased region" description="Low complexity" evidence="6">
    <location>
        <begin position="169"/>
        <end position="197"/>
    </location>
</feature>
<dbReference type="PANTHER" id="PTHR24207:SF2">
    <property type="entry name" value="ZYX102 PROTEIN"/>
    <property type="match status" value="1"/>
</dbReference>
<evidence type="ECO:0000256" key="2">
    <source>
        <dbReference type="ARBA" id="ARBA00022737"/>
    </source>
</evidence>
<evidence type="ECO:0000256" key="5">
    <source>
        <dbReference type="PROSITE-ProRule" id="PRU00125"/>
    </source>
</evidence>
<proteinExistence type="predicted"/>
<keyword evidence="1 5" id="KW-0479">Metal-binding</keyword>
<dbReference type="Gene3D" id="2.10.110.10">
    <property type="entry name" value="Cysteine Rich Protein"/>
    <property type="match status" value="3"/>
</dbReference>
<sequence length="549" mass="62018">MAEFNTTAFMTQLDAFGRPPPPQKLNEGRGGVAKELASKLDMINLDKQRRIRGEMLAPSGKGMVQLGLDNRTKNVNRHEIRETDVQKWRNDVLSANRPRINGLNQHETAESAKEYARKIAETIPKTNGYHANSESDDDGGIRSDSATNSLPSPPGELTVATSHERKYSDYSSASSQKSPTPPSQSSFSDYSSTYRSQVSPPDSQRSDSPLKTDTATRVNVSSVQADRFSPMARRSPGERASPKQKADLSLAEILSRKQQTSNGSVANYGVGVGLTQQVRLTDQKLPAGKPPAFKPTNDDQKRHAKWREISDTLETQDRKFEKLSEQLRRDLVVDQKHQVGFATRHYGLCANCRRPMYDNEDRYTVNDSTYHRACFTCEVCGRELREQQFYLSDGRFYCKQDYLYSMDKKVTRCYQCKEPIQDMVLSALNRNYQPACFRCAGCGICLDGVPFALDKESQVFCMPDYHERYAPRCYRCKKPILPDEKSGETVRIVALENNYHIDCYSCEGCGLKLTDEGDAFCYPLGKHLLCERCHLHWRRSGAEAPISDL</sequence>
<evidence type="ECO:0000256" key="3">
    <source>
        <dbReference type="ARBA" id="ARBA00022833"/>
    </source>
</evidence>
<keyword evidence="4 5" id="KW-0440">LIM domain</keyword>
<feature type="domain" description="LIM zinc-binding" evidence="7">
    <location>
        <begin position="411"/>
        <end position="471"/>
    </location>
</feature>
<organism evidence="8 9">
    <name type="scientific">Ancylostoma ceylanicum</name>
    <dbReference type="NCBI Taxonomy" id="53326"/>
    <lineage>
        <taxon>Eukaryota</taxon>
        <taxon>Metazoa</taxon>
        <taxon>Ecdysozoa</taxon>
        <taxon>Nematoda</taxon>
        <taxon>Chromadorea</taxon>
        <taxon>Rhabditida</taxon>
        <taxon>Rhabditina</taxon>
        <taxon>Rhabditomorpha</taxon>
        <taxon>Strongyloidea</taxon>
        <taxon>Ancylostomatidae</taxon>
        <taxon>Ancylostomatinae</taxon>
        <taxon>Ancylostoma</taxon>
    </lineage>
</organism>
<dbReference type="PROSITE" id="PS00478">
    <property type="entry name" value="LIM_DOMAIN_1"/>
    <property type="match status" value="1"/>
</dbReference>
<dbReference type="SUPFAM" id="SSF57716">
    <property type="entry name" value="Glucocorticoid receptor-like (DNA-binding domain)"/>
    <property type="match status" value="2"/>
</dbReference>
<feature type="region of interest" description="Disordered" evidence="6">
    <location>
        <begin position="1"/>
        <end position="29"/>
    </location>
</feature>
<protein>
    <submittedName>
        <fullName evidence="8">LIM domain protein</fullName>
    </submittedName>
</protein>
<evidence type="ECO:0000256" key="1">
    <source>
        <dbReference type="ARBA" id="ARBA00022723"/>
    </source>
</evidence>
<dbReference type="GO" id="GO:0001725">
    <property type="term" value="C:stress fiber"/>
    <property type="evidence" value="ECO:0007669"/>
    <property type="project" value="TreeGrafter"/>
</dbReference>
<dbReference type="GO" id="GO:0005925">
    <property type="term" value="C:focal adhesion"/>
    <property type="evidence" value="ECO:0007669"/>
    <property type="project" value="TreeGrafter"/>
</dbReference>
<dbReference type="Proteomes" id="UP000054495">
    <property type="component" value="Unassembled WGS sequence"/>
</dbReference>
<feature type="domain" description="LIM zinc-binding" evidence="7">
    <location>
        <begin position="472"/>
        <end position="540"/>
    </location>
</feature>
<dbReference type="GO" id="GO:0098609">
    <property type="term" value="P:cell-cell adhesion"/>
    <property type="evidence" value="ECO:0007669"/>
    <property type="project" value="TreeGrafter"/>
</dbReference>
<dbReference type="SMART" id="SM00132">
    <property type="entry name" value="LIM"/>
    <property type="match status" value="3"/>
</dbReference>
<dbReference type="Pfam" id="PF00412">
    <property type="entry name" value="LIM"/>
    <property type="match status" value="3"/>
</dbReference>
<name>A0A0D6M784_9BILA</name>
<feature type="region of interest" description="Disordered" evidence="6">
    <location>
        <begin position="123"/>
        <end position="246"/>
    </location>
</feature>
<evidence type="ECO:0000256" key="6">
    <source>
        <dbReference type="SAM" id="MobiDB-lite"/>
    </source>
</evidence>
<keyword evidence="9" id="KW-1185">Reference proteome</keyword>
<dbReference type="GO" id="GO:0046872">
    <property type="term" value="F:metal ion binding"/>
    <property type="evidence" value="ECO:0007669"/>
    <property type="project" value="UniProtKB-KW"/>
</dbReference>